<dbReference type="Proteomes" id="UP001164761">
    <property type="component" value="Chromosome"/>
</dbReference>
<dbReference type="RefSeq" id="WP_268004577.1">
    <property type="nucleotide sequence ID" value="NZ_BSUT01000001.1"/>
</dbReference>
<accession>A0ABY6ZCR0</accession>
<evidence type="ECO:0000256" key="1">
    <source>
        <dbReference type="ARBA" id="ARBA00022741"/>
    </source>
</evidence>
<reference evidence="4" key="1">
    <citation type="submission" date="2022-08" db="EMBL/GenBank/DDBJ databases">
        <title>Alicyclobacillus fastidiosus DSM 17978, complete genome.</title>
        <authorList>
            <person name="Wang Q."/>
            <person name="Cai R."/>
            <person name="Wang Z."/>
        </authorList>
    </citation>
    <scope>NUCLEOTIDE SEQUENCE</scope>
    <source>
        <strain evidence="4">DSM 17978</strain>
    </source>
</reference>
<name>A0ABY6ZCR0_9BACL</name>
<sequence length="81" mass="8771">MQLYVRLFANLREAAGANELVLDLDGDVSADELLVYIRQKYPALTPLLTNAMVARNRTICSPSQRLTATDDIALIPPVGGG</sequence>
<comment type="similarity">
    <text evidence="2">Belongs to the MoaD family.</text>
</comment>
<evidence type="ECO:0000256" key="2">
    <source>
        <dbReference type="ARBA" id="ARBA00024200"/>
    </source>
</evidence>
<dbReference type="Pfam" id="PF02597">
    <property type="entry name" value="ThiS"/>
    <property type="match status" value="1"/>
</dbReference>
<dbReference type="EMBL" id="CP104067">
    <property type="protein sequence ID" value="WAH40680.1"/>
    <property type="molecule type" value="Genomic_DNA"/>
</dbReference>
<evidence type="ECO:0000313" key="4">
    <source>
        <dbReference type="EMBL" id="WAH40680.1"/>
    </source>
</evidence>
<dbReference type="SUPFAM" id="SSF54285">
    <property type="entry name" value="MoaD/ThiS"/>
    <property type="match status" value="1"/>
</dbReference>
<dbReference type="Gene3D" id="3.10.20.30">
    <property type="match status" value="1"/>
</dbReference>
<evidence type="ECO:0000313" key="5">
    <source>
        <dbReference type="Proteomes" id="UP001164761"/>
    </source>
</evidence>
<keyword evidence="1" id="KW-0547">Nucleotide-binding</keyword>
<dbReference type="InterPro" id="IPR016155">
    <property type="entry name" value="Mopterin_synth/thiamin_S_b"/>
</dbReference>
<dbReference type="CDD" id="cd00754">
    <property type="entry name" value="Ubl_MoaD"/>
    <property type="match status" value="1"/>
</dbReference>
<protein>
    <recommendedName>
        <fullName evidence="3">Molybdopterin synthase sulfur carrier subunit</fullName>
    </recommendedName>
</protein>
<dbReference type="InterPro" id="IPR012675">
    <property type="entry name" value="Beta-grasp_dom_sf"/>
</dbReference>
<proteinExistence type="inferred from homology"/>
<dbReference type="PANTHER" id="PTHR33359:SF1">
    <property type="entry name" value="MOLYBDOPTERIN SYNTHASE SULFUR CARRIER SUBUNIT"/>
    <property type="match status" value="1"/>
</dbReference>
<dbReference type="InterPro" id="IPR044672">
    <property type="entry name" value="MOCS2A"/>
</dbReference>
<keyword evidence="5" id="KW-1185">Reference proteome</keyword>
<gene>
    <name evidence="4" type="ORF">NZD89_20600</name>
</gene>
<evidence type="ECO:0000256" key="3">
    <source>
        <dbReference type="ARBA" id="ARBA00024247"/>
    </source>
</evidence>
<organism evidence="4 5">
    <name type="scientific">Alicyclobacillus fastidiosus</name>
    <dbReference type="NCBI Taxonomy" id="392011"/>
    <lineage>
        <taxon>Bacteria</taxon>
        <taxon>Bacillati</taxon>
        <taxon>Bacillota</taxon>
        <taxon>Bacilli</taxon>
        <taxon>Bacillales</taxon>
        <taxon>Alicyclobacillaceae</taxon>
        <taxon>Alicyclobacillus</taxon>
    </lineage>
</organism>
<dbReference type="InterPro" id="IPR003749">
    <property type="entry name" value="ThiS/MoaD-like"/>
</dbReference>
<dbReference type="PANTHER" id="PTHR33359">
    <property type="entry name" value="MOLYBDOPTERIN SYNTHASE SULFUR CARRIER SUBUNIT"/>
    <property type="match status" value="1"/>
</dbReference>